<gene>
    <name evidence="1" type="ORF">FOZ63_020869</name>
</gene>
<accession>A0A7J6SC12</accession>
<name>A0A7J6SC12_PEROL</name>
<feature type="non-terminal residue" evidence="1">
    <location>
        <position position="195"/>
    </location>
</feature>
<feature type="non-terminal residue" evidence="1">
    <location>
        <position position="1"/>
    </location>
</feature>
<proteinExistence type="predicted"/>
<organism evidence="1 2">
    <name type="scientific">Perkinsus olseni</name>
    <name type="common">Perkinsus atlanticus</name>
    <dbReference type="NCBI Taxonomy" id="32597"/>
    <lineage>
        <taxon>Eukaryota</taxon>
        <taxon>Sar</taxon>
        <taxon>Alveolata</taxon>
        <taxon>Perkinsozoa</taxon>
        <taxon>Perkinsea</taxon>
        <taxon>Perkinsida</taxon>
        <taxon>Perkinsidae</taxon>
        <taxon>Perkinsus</taxon>
    </lineage>
</organism>
<dbReference type="InterPro" id="IPR008042">
    <property type="entry name" value="Retrotrans_Pao"/>
</dbReference>
<reference evidence="1 2" key="1">
    <citation type="submission" date="2020-04" db="EMBL/GenBank/DDBJ databases">
        <title>Perkinsus olseni comparative genomics.</title>
        <authorList>
            <person name="Bogema D.R."/>
        </authorList>
    </citation>
    <scope>NUCLEOTIDE SEQUENCE [LARGE SCALE GENOMIC DNA]</scope>
    <source>
        <strain evidence="1 2">ATCC PRA-207</strain>
    </source>
</reference>
<dbReference type="Proteomes" id="UP000553632">
    <property type="component" value="Unassembled WGS sequence"/>
</dbReference>
<evidence type="ECO:0000313" key="2">
    <source>
        <dbReference type="Proteomes" id="UP000553632"/>
    </source>
</evidence>
<evidence type="ECO:0000313" key="1">
    <source>
        <dbReference type="EMBL" id="KAF4729926.1"/>
    </source>
</evidence>
<keyword evidence="2" id="KW-1185">Reference proteome</keyword>
<dbReference type="Pfam" id="PF05380">
    <property type="entry name" value="Peptidase_A17"/>
    <property type="match status" value="1"/>
</dbReference>
<dbReference type="AlphaFoldDB" id="A0A7J6SC12"/>
<comment type="caution">
    <text evidence="1">The sequence shown here is derived from an EMBL/GenBank/DDBJ whole genome shotgun (WGS) entry which is preliminary data.</text>
</comment>
<protein>
    <submittedName>
        <fullName evidence="1">Uncharacterized protein</fullName>
    </submittedName>
</protein>
<sequence length="195" mass="21468">LSLCLRLFMATYYAVDDNKSAEKSRDPWDTNIDPEGAASVLGFCRALTTAKLAHPRFVDISNVLVFTDASVTAGHVTVLCPTTTGGNTAYRKLVGKGRLWSTRTSQARWSIPKKELVSFFDGLSLVTSLVTLYSKFATETPIKSLSLYCDSEALLYRLRRASKGDFGKTLSNLEKKTLKKGLADLDFITSTLQLP</sequence>
<dbReference type="EMBL" id="JABANO010019604">
    <property type="protein sequence ID" value="KAF4729926.1"/>
    <property type="molecule type" value="Genomic_DNA"/>
</dbReference>